<organism evidence="1 2">
    <name type="scientific">Klebsiella phage SBP</name>
    <dbReference type="NCBI Taxonomy" id="2973661"/>
    <lineage>
        <taxon>Viruses</taxon>
        <taxon>Duplodnaviria</taxon>
        <taxon>Heunggongvirae</taxon>
        <taxon>Uroviricota</taxon>
        <taxon>Caudoviricetes</taxon>
        <taxon>Jameshumphriesvirinae</taxon>
        <taxon>Zewailvirus</taxon>
        <taxon>Zewailvirus SBP</taxon>
    </lineage>
</organism>
<gene>
    <name evidence="1" type="ORF">SBP_00063</name>
</gene>
<dbReference type="Proteomes" id="UP001163296">
    <property type="component" value="Segment"/>
</dbReference>
<protein>
    <submittedName>
        <fullName evidence="1">Uncharacterized protein</fullName>
    </submittedName>
</protein>
<accession>A0A9X9P1Y8</accession>
<evidence type="ECO:0000313" key="1">
    <source>
        <dbReference type="EMBL" id="UYE94815.1"/>
    </source>
</evidence>
<proteinExistence type="predicted"/>
<dbReference type="EMBL" id="OP114730">
    <property type="protein sequence ID" value="UYE94815.1"/>
    <property type="molecule type" value="Genomic_DNA"/>
</dbReference>
<keyword evidence="2" id="KW-1185">Reference proteome</keyword>
<evidence type="ECO:0000313" key="2">
    <source>
        <dbReference type="Proteomes" id="UP001163296"/>
    </source>
</evidence>
<sequence length="58" mass="7048">MNKDDQMFWKEYEKEKPTLPAMFIVRTKHGEEFPAFWSIMWNQFKVGDVLLTGVTHWK</sequence>
<name>A0A9X9P1Y8_9CAUD</name>
<reference evidence="1" key="1">
    <citation type="submission" date="2022-07" db="EMBL/GenBank/DDBJ databases">
        <authorList>
            <person name="Asif M."/>
            <person name="Alvi I.A."/>
            <person name="Rehman S.U."/>
        </authorList>
    </citation>
    <scope>NUCLEOTIDE SEQUENCE</scope>
</reference>